<dbReference type="Proteomes" id="UP000306954">
    <property type="component" value="Unassembled WGS sequence"/>
</dbReference>
<evidence type="ECO:0000256" key="5">
    <source>
        <dbReference type="ARBA" id="ARBA00022989"/>
    </source>
</evidence>
<evidence type="ECO:0000256" key="3">
    <source>
        <dbReference type="ARBA" id="ARBA00022801"/>
    </source>
</evidence>
<dbReference type="GO" id="GO:0003924">
    <property type="term" value="F:GTPase activity"/>
    <property type="evidence" value="ECO:0007669"/>
    <property type="project" value="UniProtKB-UniRule"/>
</dbReference>
<evidence type="ECO:0000256" key="4">
    <source>
        <dbReference type="ARBA" id="ARBA00022824"/>
    </source>
</evidence>
<dbReference type="CDD" id="cd01851">
    <property type="entry name" value="GBP"/>
    <property type="match status" value="1"/>
</dbReference>
<evidence type="ECO:0000256" key="9">
    <source>
        <dbReference type="SAM" id="Phobius"/>
    </source>
</evidence>
<dbReference type="EMBL" id="SPOF01000018">
    <property type="protein sequence ID" value="TIB12537.1"/>
    <property type="molecule type" value="Genomic_DNA"/>
</dbReference>
<keyword evidence="1 8" id="KW-0812">Transmembrane</keyword>
<accession>A0A4T0I6A5</accession>
<protein>
    <recommendedName>
        <fullName evidence="10">GB1/RHD3-type G domain-containing protein</fullName>
    </recommendedName>
</protein>
<feature type="domain" description="GB1/RHD3-type G" evidence="10">
    <location>
        <begin position="31"/>
        <end position="269"/>
    </location>
</feature>
<evidence type="ECO:0000256" key="6">
    <source>
        <dbReference type="ARBA" id="ARBA00023134"/>
    </source>
</evidence>
<dbReference type="PANTHER" id="PTHR45923:SF2">
    <property type="entry name" value="PROTEIN SEY1"/>
    <property type="match status" value="1"/>
</dbReference>
<feature type="transmembrane region" description="Helical" evidence="9">
    <location>
        <begin position="672"/>
        <end position="690"/>
    </location>
</feature>
<evidence type="ECO:0000256" key="1">
    <source>
        <dbReference type="ARBA" id="ARBA00022692"/>
    </source>
</evidence>
<evidence type="ECO:0000313" key="12">
    <source>
        <dbReference type="Proteomes" id="UP000306954"/>
    </source>
</evidence>
<comment type="caution">
    <text evidence="11">The sequence shown here is derived from an EMBL/GenBank/DDBJ whole genome shotgun (WGS) entry which is preliminary data.</text>
</comment>
<comment type="similarity">
    <text evidence="8">Belongs to the TRAFAC class dynamin-like GTPase superfamily. GB1/RHD3 GTPase family. RHD3 subfamily.</text>
</comment>
<dbReference type="HAMAP" id="MF_03109">
    <property type="entry name" value="Sey1"/>
    <property type="match status" value="1"/>
</dbReference>
<keyword evidence="2 8" id="KW-0547">Nucleotide-binding</keyword>
<dbReference type="GO" id="GO:0005525">
    <property type="term" value="F:GTP binding"/>
    <property type="evidence" value="ECO:0007669"/>
    <property type="project" value="UniProtKB-UniRule"/>
</dbReference>
<dbReference type="GO" id="GO:0016320">
    <property type="term" value="P:endoplasmic reticulum membrane fusion"/>
    <property type="evidence" value="ECO:0007669"/>
    <property type="project" value="TreeGrafter"/>
</dbReference>
<evidence type="ECO:0000256" key="2">
    <source>
        <dbReference type="ARBA" id="ARBA00022741"/>
    </source>
</evidence>
<feature type="topological domain" description="Cytoplasmic" evidence="8">
    <location>
        <begin position="1"/>
        <end position="671"/>
    </location>
</feature>
<keyword evidence="6 8" id="KW-0342">GTP-binding</keyword>
<keyword evidence="7 8" id="KW-0472">Membrane</keyword>
<dbReference type="Gene3D" id="3.40.50.300">
    <property type="entry name" value="P-loop containing nucleotide triphosphate hydrolases"/>
    <property type="match status" value="1"/>
</dbReference>
<feature type="topological domain" description="Lumenal" evidence="8">
    <location>
        <begin position="693"/>
        <end position="695"/>
    </location>
</feature>
<reference evidence="11 12" key="1">
    <citation type="submission" date="2019-03" db="EMBL/GenBank/DDBJ databases">
        <title>Sequencing 23 genomes of Wallemia ichthyophaga.</title>
        <authorList>
            <person name="Gostincar C."/>
        </authorList>
    </citation>
    <scope>NUCLEOTIDE SEQUENCE [LARGE SCALE GENOMIC DNA]</scope>
    <source>
        <strain evidence="11 12">EXF-8621</strain>
    </source>
</reference>
<evidence type="ECO:0000256" key="8">
    <source>
        <dbReference type="HAMAP-Rule" id="MF_03109"/>
    </source>
</evidence>
<evidence type="ECO:0000313" key="11">
    <source>
        <dbReference type="EMBL" id="TIB12537.1"/>
    </source>
</evidence>
<dbReference type="GO" id="GO:0005789">
    <property type="term" value="C:endoplasmic reticulum membrane"/>
    <property type="evidence" value="ECO:0007669"/>
    <property type="project" value="UniProtKB-SubCell"/>
</dbReference>
<dbReference type="AlphaFoldDB" id="A0A4T0I6A5"/>
<dbReference type="PANTHER" id="PTHR45923">
    <property type="entry name" value="PROTEIN SEY1"/>
    <property type="match status" value="1"/>
</dbReference>
<organism evidence="11 12">
    <name type="scientific">Wallemia ichthyophaga</name>
    <dbReference type="NCBI Taxonomy" id="245174"/>
    <lineage>
        <taxon>Eukaryota</taxon>
        <taxon>Fungi</taxon>
        <taxon>Dikarya</taxon>
        <taxon>Basidiomycota</taxon>
        <taxon>Wallemiomycotina</taxon>
        <taxon>Wallemiomycetes</taxon>
        <taxon>Wallemiales</taxon>
        <taxon>Wallemiaceae</taxon>
        <taxon>Wallemia</taxon>
    </lineage>
</organism>
<keyword evidence="4 8" id="KW-0256">Endoplasmic reticulum</keyword>
<name>A0A4T0I6A5_WALIC</name>
<dbReference type="Pfam" id="PF05879">
    <property type="entry name" value="RHD3_GTPase"/>
    <property type="match status" value="1"/>
</dbReference>
<comment type="subcellular location">
    <subcellularLocation>
        <location evidence="8">Endoplasmic reticulum membrane</location>
        <topology evidence="8">Multi-pass membrane protein</topology>
    </subcellularLocation>
    <text evidence="8">Enriched in the cortical ER. Concentrated in punctae along the ER tubules.</text>
</comment>
<dbReference type="FunFam" id="3.40.50.300:FF:000727">
    <property type="entry name" value="Protein SEY1 homolog"/>
    <property type="match status" value="1"/>
</dbReference>
<feature type="binding site" evidence="8">
    <location>
        <begin position="41"/>
        <end position="48"/>
    </location>
    <ligand>
        <name>GTP</name>
        <dbReference type="ChEBI" id="CHEBI:37565"/>
    </ligand>
</feature>
<dbReference type="InterPro" id="IPR008803">
    <property type="entry name" value="RHD3/Sey1"/>
</dbReference>
<gene>
    <name evidence="8" type="primary">SEY1</name>
    <name evidence="11" type="ORF">E3P90_01971</name>
</gene>
<evidence type="ECO:0000256" key="7">
    <source>
        <dbReference type="ARBA" id="ARBA00023136"/>
    </source>
</evidence>
<dbReference type="PROSITE" id="PS51715">
    <property type="entry name" value="G_GB1_RHD3"/>
    <property type="match status" value="1"/>
</dbReference>
<keyword evidence="5 8" id="KW-1133">Transmembrane helix</keyword>
<keyword evidence="3 8" id="KW-0378">Hydrolase</keyword>
<dbReference type="InterPro" id="IPR030386">
    <property type="entry name" value="G_GB1_RHD3_dom"/>
</dbReference>
<feature type="transmembrane region" description="Helical" evidence="9">
    <location>
        <begin position="696"/>
        <end position="715"/>
    </location>
</feature>
<dbReference type="Pfam" id="PF20428">
    <property type="entry name" value="Sey1_3HB"/>
    <property type="match status" value="1"/>
</dbReference>
<dbReference type="SUPFAM" id="SSF52540">
    <property type="entry name" value="P-loop containing nucleoside triphosphate hydrolases"/>
    <property type="match status" value="1"/>
</dbReference>
<proteinExistence type="inferred from homology"/>
<feature type="topological domain" description="Cytoplasmic" evidence="8">
    <location>
        <begin position="717"/>
        <end position="769"/>
    </location>
</feature>
<dbReference type="InterPro" id="IPR027417">
    <property type="entry name" value="P-loop_NTPase"/>
</dbReference>
<evidence type="ECO:0000259" key="10">
    <source>
        <dbReference type="PROSITE" id="PS51715"/>
    </source>
</evidence>
<sequence>MGSRLHVVNEEKEFSSQLSPQLGEWGLSNAGFNYNVVSVFGSQSTGKSTLLNRLFGTTFDVMNESQRRQTTKGIWMCKAKEIPLLVMDVEGTDGRERGEDQDFERKSALFSLAASSVLLINMWEHQVGLYQGANMGLLKTVMEVNFSMFIANSQASFPESKPPKTLLLFVIRDHIGTTPLDNLRSTLTNDIENIWNSVSKPEGLAKADLSDYFDLGFVTLPHKLLQPDEFDHQTSTIRNDYFTKSTSGNYILKPEYHRQIPADGLSHYLQTIWDKVQNNKDLDVPTQQELLAQYRCDEIAAEALKVFHSRLIAVRKPVEVGKFVPELGKVMRDSKKEALDMFDSTAFRYTKTVYEKKREELTETISTTLSPLYINQVKNLHKKAIDSYKKELHARLKSDSYDFSNVVKESSIHHLQTFIDQAKEITLAGTDWSYIETLEQLKVDIDTVSADCRSDELIKLLNQLERSIQKDAGEFVEVSLNNPDAEMWDKVLDRFNALIERSKTSYVTKAKRLNSTDQEIKATTGSLLRRAWISLRNKIEEQCSESILLFRLRTIFEDKFRYDDKGIPRVWRPTDDIEAIYADAREYTLQLLKLYRNINPQDINNLFTYPQLDDSVLDIIKVSDLEESYNYEESLQVLGEAKEAQLAGRFKKDADAIYVEAKRSVVSSISKIPLWFYVALLILGWNELWAVLSNPLYLTLSILGLVTVYFVYTLNLGGPISTILMTVGKEVNRIIVDKMINIQNEARNAANGAATPEASSDVNKNAAAS</sequence>
<dbReference type="InterPro" id="IPR046758">
    <property type="entry name" value="Sey1/RHD3-like_3HB"/>
</dbReference>